<dbReference type="PANTHER" id="PTHR14226">
    <property type="entry name" value="NEUROPATHY TARGET ESTERASE/SWISS CHEESE D.MELANOGASTER"/>
    <property type="match status" value="1"/>
</dbReference>
<protein>
    <recommendedName>
        <fullName evidence="4">PNPLA domain-containing protein</fullName>
    </recommendedName>
</protein>
<dbReference type="InterPro" id="IPR002641">
    <property type="entry name" value="PNPLA_dom"/>
</dbReference>
<dbReference type="InterPro" id="IPR016035">
    <property type="entry name" value="Acyl_Trfase/lysoPLipase"/>
</dbReference>
<keyword evidence="1" id="KW-0378">Hydrolase</keyword>
<dbReference type="InterPro" id="IPR050301">
    <property type="entry name" value="NTE"/>
</dbReference>
<evidence type="ECO:0000259" key="4">
    <source>
        <dbReference type="PROSITE" id="PS51635"/>
    </source>
</evidence>
<feature type="domain" description="PNPLA" evidence="4">
    <location>
        <begin position="6"/>
        <end position="181"/>
    </location>
</feature>
<dbReference type="Pfam" id="PF01734">
    <property type="entry name" value="Patatin"/>
    <property type="match status" value="1"/>
</dbReference>
<accession>A0A0F9V5B5</accession>
<gene>
    <name evidence="5" type="ORF">LCGC14_0525360</name>
</gene>
<evidence type="ECO:0000256" key="3">
    <source>
        <dbReference type="ARBA" id="ARBA00023098"/>
    </source>
</evidence>
<keyword evidence="2" id="KW-0442">Lipid degradation</keyword>
<dbReference type="GO" id="GO:0016787">
    <property type="term" value="F:hydrolase activity"/>
    <property type="evidence" value="ECO:0007669"/>
    <property type="project" value="UniProtKB-KW"/>
</dbReference>
<keyword evidence="3" id="KW-0443">Lipid metabolism</keyword>
<evidence type="ECO:0000256" key="1">
    <source>
        <dbReference type="ARBA" id="ARBA00022801"/>
    </source>
</evidence>
<evidence type="ECO:0000256" key="2">
    <source>
        <dbReference type="ARBA" id="ARBA00022963"/>
    </source>
</evidence>
<dbReference type="PANTHER" id="PTHR14226:SF76">
    <property type="entry name" value="NTE FAMILY PROTEIN RSSA"/>
    <property type="match status" value="1"/>
</dbReference>
<organism evidence="5">
    <name type="scientific">marine sediment metagenome</name>
    <dbReference type="NCBI Taxonomy" id="412755"/>
    <lineage>
        <taxon>unclassified sequences</taxon>
        <taxon>metagenomes</taxon>
        <taxon>ecological metagenomes</taxon>
    </lineage>
</organism>
<name>A0A0F9V5B5_9ZZZZ</name>
<dbReference type="EMBL" id="LAZR01000672">
    <property type="protein sequence ID" value="KKN61078.1"/>
    <property type="molecule type" value="Genomic_DNA"/>
</dbReference>
<dbReference type="GO" id="GO:0016042">
    <property type="term" value="P:lipid catabolic process"/>
    <property type="evidence" value="ECO:0007669"/>
    <property type="project" value="UniProtKB-KW"/>
</dbReference>
<comment type="caution">
    <text evidence="5">The sequence shown here is derived from an EMBL/GenBank/DDBJ whole genome shotgun (WGS) entry which is preliminary data.</text>
</comment>
<dbReference type="SUPFAM" id="SSF52151">
    <property type="entry name" value="FabD/lysophospholipase-like"/>
    <property type="match status" value="1"/>
</dbReference>
<dbReference type="PROSITE" id="PS51635">
    <property type="entry name" value="PNPLA"/>
    <property type="match status" value="1"/>
</dbReference>
<dbReference type="Gene3D" id="3.40.1090.10">
    <property type="entry name" value="Cytosolic phospholipase A2 catalytic domain"/>
    <property type="match status" value="2"/>
</dbReference>
<proteinExistence type="predicted"/>
<dbReference type="AlphaFoldDB" id="A0A0F9V5B5"/>
<evidence type="ECO:0000313" key="5">
    <source>
        <dbReference type="EMBL" id="KKN61078.1"/>
    </source>
</evidence>
<sequence>MSDFALALGGGGARGIAHIRVIEALDELGVRPKRIVGSSIGAIMGAGYAAGMSGAELRAFALDSFARKRLVLSRLWQTRPTPFQDFMIDGALRFGPFDAERVLSVFLPADLPTTFERLEIPLGVMATDFYARTECEIDSGDLLSALAASAAIPAVFRPIRRDGKVLFDGGIFNPLPFDRLRGKADLVVAVDVNGGPVGSGDTMPTQMEAMFGASQLMMQSITDSKLRMCPPDLLLRPSVSGYRVLDFLRTRQILEETGSFKEETKRALGRLLGDEGTAAAAESTHAGKASAR</sequence>
<reference evidence="5" key="1">
    <citation type="journal article" date="2015" name="Nature">
        <title>Complex archaea that bridge the gap between prokaryotes and eukaryotes.</title>
        <authorList>
            <person name="Spang A."/>
            <person name="Saw J.H."/>
            <person name="Jorgensen S.L."/>
            <person name="Zaremba-Niedzwiedzka K."/>
            <person name="Martijn J."/>
            <person name="Lind A.E."/>
            <person name="van Eijk R."/>
            <person name="Schleper C."/>
            <person name="Guy L."/>
            <person name="Ettema T.J."/>
        </authorList>
    </citation>
    <scope>NUCLEOTIDE SEQUENCE</scope>
</reference>